<reference evidence="2 3" key="1">
    <citation type="submission" date="2019-07" db="EMBL/GenBank/DDBJ databases">
        <title>Venturia inaequalis Genome Resource.</title>
        <authorList>
            <person name="Lichtner F.J."/>
        </authorList>
    </citation>
    <scope>NUCLEOTIDE SEQUENCE [LARGE SCALE GENOMIC DNA]</scope>
    <source>
        <strain evidence="2 3">DMI_063113</strain>
    </source>
</reference>
<keyword evidence="3" id="KW-1185">Reference proteome</keyword>
<dbReference type="EMBL" id="WNWR01000130">
    <property type="protein sequence ID" value="KAE9990596.1"/>
    <property type="molecule type" value="Genomic_DNA"/>
</dbReference>
<protein>
    <submittedName>
        <fullName evidence="2">Uncharacterized protein</fullName>
    </submittedName>
</protein>
<organism evidence="2 3">
    <name type="scientific">Venturia inaequalis</name>
    <name type="common">Apple scab fungus</name>
    <dbReference type="NCBI Taxonomy" id="5025"/>
    <lineage>
        <taxon>Eukaryota</taxon>
        <taxon>Fungi</taxon>
        <taxon>Dikarya</taxon>
        <taxon>Ascomycota</taxon>
        <taxon>Pezizomycotina</taxon>
        <taxon>Dothideomycetes</taxon>
        <taxon>Pleosporomycetidae</taxon>
        <taxon>Venturiales</taxon>
        <taxon>Venturiaceae</taxon>
        <taxon>Venturia</taxon>
    </lineage>
</organism>
<evidence type="ECO:0000256" key="1">
    <source>
        <dbReference type="SAM" id="MobiDB-lite"/>
    </source>
</evidence>
<comment type="caution">
    <text evidence="2">The sequence shown here is derived from an EMBL/GenBank/DDBJ whole genome shotgun (WGS) entry which is preliminary data.</text>
</comment>
<proteinExistence type="predicted"/>
<feature type="region of interest" description="Disordered" evidence="1">
    <location>
        <begin position="1"/>
        <end position="58"/>
    </location>
</feature>
<name>A0A8H3ZFV3_VENIN</name>
<gene>
    <name evidence="2" type="ORF">EG327_001239</name>
</gene>
<evidence type="ECO:0000313" key="2">
    <source>
        <dbReference type="EMBL" id="KAE9990596.1"/>
    </source>
</evidence>
<evidence type="ECO:0000313" key="3">
    <source>
        <dbReference type="Proteomes" id="UP000490939"/>
    </source>
</evidence>
<dbReference type="AlphaFoldDB" id="A0A8H3ZFV3"/>
<accession>A0A8H3ZFV3</accession>
<dbReference type="Proteomes" id="UP000490939">
    <property type="component" value="Unassembled WGS sequence"/>
</dbReference>
<sequence>MASKAIPSHLKPPGAGNGEAAEFARKHHGKSQSHMPESMREHTEDSAANTGAIKGQDN</sequence>